<reference evidence="2 3" key="2">
    <citation type="journal article" date="2013" name="Plant Cell Physiol.">
        <title>Rice Annotation Project Database (RAP-DB): an integrative and interactive database for rice genomics.</title>
        <authorList>
            <person name="Sakai H."/>
            <person name="Lee S.S."/>
            <person name="Tanaka T."/>
            <person name="Numa H."/>
            <person name="Kim J."/>
            <person name="Kawahara Y."/>
            <person name="Wakimoto H."/>
            <person name="Yang C.C."/>
            <person name="Iwamoto M."/>
            <person name="Abe T."/>
            <person name="Yamada Y."/>
            <person name="Muto A."/>
            <person name="Inokuchi H."/>
            <person name="Ikemura T."/>
            <person name="Matsumoto T."/>
            <person name="Sasaki T."/>
            <person name="Itoh T."/>
        </authorList>
    </citation>
    <scope>NUCLEOTIDE SEQUENCE [LARGE SCALE GENOMIC DNA]</scope>
    <source>
        <strain evidence="3">cv. Nipponbare</strain>
    </source>
</reference>
<name>A0A0P0WPX4_ORYSJ</name>
<keyword evidence="4" id="KW-1267">Proteomics identification</keyword>
<evidence type="ECO:0007829" key="4">
    <source>
        <dbReference type="ProteomicsDB" id="A0A0P0WPX4"/>
    </source>
</evidence>
<dbReference type="InParanoid" id="A0A0P0WPX4"/>
<evidence type="ECO:0000313" key="2">
    <source>
        <dbReference type="EMBL" id="BAS94951.1"/>
    </source>
</evidence>
<organism evidence="2 3">
    <name type="scientific">Oryza sativa subsp. japonica</name>
    <name type="common">Rice</name>
    <dbReference type="NCBI Taxonomy" id="39947"/>
    <lineage>
        <taxon>Eukaryota</taxon>
        <taxon>Viridiplantae</taxon>
        <taxon>Streptophyta</taxon>
        <taxon>Embryophyta</taxon>
        <taxon>Tracheophyta</taxon>
        <taxon>Spermatophyta</taxon>
        <taxon>Magnoliopsida</taxon>
        <taxon>Liliopsida</taxon>
        <taxon>Poales</taxon>
        <taxon>Poaceae</taxon>
        <taxon>BOP clade</taxon>
        <taxon>Oryzoideae</taxon>
        <taxon>Oryzeae</taxon>
        <taxon>Oryzinae</taxon>
        <taxon>Oryza</taxon>
        <taxon>Oryza sativa</taxon>
    </lineage>
</organism>
<gene>
    <name evidence="2" type="ordered locus">Os05g0521950</name>
    <name evidence="2" type="ORF">OSNPB_050521950</name>
</gene>
<reference evidence="2 3" key="3">
    <citation type="journal article" date="2013" name="Rice">
        <title>Improvement of the Oryza sativa Nipponbare reference genome using next generation sequence and optical map data.</title>
        <authorList>
            <person name="Kawahara Y."/>
            <person name="de la Bastide M."/>
            <person name="Hamilton J.P."/>
            <person name="Kanamori H."/>
            <person name="McCombie W.R."/>
            <person name="Ouyang S."/>
            <person name="Schwartz D.C."/>
            <person name="Tanaka T."/>
            <person name="Wu J."/>
            <person name="Zhou S."/>
            <person name="Childs K.L."/>
            <person name="Davidson R.M."/>
            <person name="Lin H."/>
            <person name="Quesada-Ocampo L."/>
            <person name="Vaillancourt B."/>
            <person name="Sakai H."/>
            <person name="Lee S.S."/>
            <person name="Kim J."/>
            <person name="Numa H."/>
            <person name="Itoh T."/>
            <person name="Buell C.R."/>
            <person name="Matsumoto T."/>
        </authorList>
    </citation>
    <scope>NUCLEOTIDE SEQUENCE [LARGE SCALE GENOMIC DNA]</scope>
    <source>
        <strain evidence="3">cv. Nipponbare</strain>
    </source>
</reference>
<dbReference type="Proteomes" id="UP000059680">
    <property type="component" value="Chromosome 5"/>
</dbReference>
<feature type="non-terminal residue" evidence="2">
    <location>
        <position position="1"/>
    </location>
</feature>
<dbReference type="PaxDb" id="39947-A0A0P0WPX4"/>
<sequence>EVIISSDVVAELRVLVAAHLRALQADGAVRPRLPRPGAGQARPRLAGGAVPLPRRALAPRTRHGRRRVRHVPRAHDAPLRRRRRAVVPRRERGGEPGRVVRRLRLRPRIVLVLLGLEVARRRRLVAVEVRRGQRHRPRRAVRRRVGGVAARDPGRPAPELARVHLHDPRAAVEVDVAAVGHPTAVHHRQRQCLYPPSLHLHDNPLLRTKDAQKFNFI</sequence>
<dbReference type="EMBL" id="AP014961">
    <property type="protein sequence ID" value="BAS94951.1"/>
    <property type="molecule type" value="Genomic_DNA"/>
</dbReference>
<accession>A0A0P0WPX4</accession>
<dbReference type="Gramene" id="Os05t0521950-00">
    <property type="protein sequence ID" value="Os05t0521950-00"/>
    <property type="gene ID" value="Os05g0521950"/>
</dbReference>
<protein>
    <submittedName>
        <fullName evidence="2">Os05g0521950 protein</fullName>
    </submittedName>
</protein>
<dbReference type="AlphaFoldDB" id="A0A0P0WPX4"/>
<evidence type="ECO:0000256" key="1">
    <source>
        <dbReference type="SAM" id="MobiDB-lite"/>
    </source>
</evidence>
<feature type="region of interest" description="Disordered" evidence="1">
    <location>
        <begin position="138"/>
        <end position="158"/>
    </location>
</feature>
<dbReference type="FunCoup" id="A0A0P0WPX4">
    <property type="interactions" value="1"/>
</dbReference>
<reference evidence="3" key="1">
    <citation type="journal article" date="2005" name="Nature">
        <title>The map-based sequence of the rice genome.</title>
        <authorList>
            <consortium name="International rice genome sequencing project (IRGSP)"/>
            <person name="Matsumoto T."/>
            <person name="Wu J."/>
            <person name="Kanamori H."/>
            <person name="Katayose Y."/>
            <person name="Fujisawa M."/>
            <person name="Namiki N."/>
            <person name="Mizuno H."/>
            <person name="Yamamoto K."/>
            <person name="Antonio B.A."/>
            <person name="Baba T."/>
            <person name="Sakata K."/>
            <person name="Nagamura Y."/>
            <person name="Aoki H."/>
            <person name="Arikawa K."/>
            <person name="Arita K."/>
            <person name="Bito T."/>
            <person name="Chiden Y."/>
            <person name="Fujitsuka N."/>
            <person name="Fukunaka R."/>
            <person name="Hamada M."/>
            <person name="Harada C."/>
            <person name="Hayashi A."/>
            <person name="Hijishita S."/>
            <person name="Honda M."/>
            <person name="Hosokawa S."/>
            <person name="Ichikawa Y."/>
            <person name="Idonuma A."/>
            <person name="Iijima M."/>
            <person name="Ikeda M."/>
            <person name="Ikeno M."/>
            <person name="Ito K."/>
            <person name="Ito S."/>
            <person name="Ito T."/>
            <person name="Ito Y."/>
            <person name="Ito Y."/>
            <person name="Iwabuchi A."/>
            <person name="Kamiya K."/>
            <person name="Karasawa W."/>
            <person name="Kurita K."/>
            <person name="Katagiri S."/>
            <person name="Kikuta A."/>
            <person name="Kobayashi H."/>
            <person name="Kobayashi N."/>
            <person name="Machita K."/>
            <person name="Maehara T."/>
            <person name="Masukawa M."/>
            <person name="Mizubayashi T."/>
            <person name="Mukai Y."/>
            <person name="Nagasaki H."/>
            <person name="Nagata Y."/>
            <person name="Naito S."/>
            <person name="Nakashima M."/>
            <person name="Nakama Y."/>
            <person name="Nakamichi Y."/>
            <person name="Nakamura M."/>
            <person name="Meguro A."/>
            <person name="Negishi M."/>
            <person name="Ohta I."/>
            <person name="Ohta T."/>
            <person name="Okamoto M."/>
            <person name="Ono N."/>
            <person name="Saji S."/>
            <person name="Sakaguchi M."/>
            <person name="Sakai K."/>
            <person name="Shibata M."/>
            <person name="Shimokawa T."/>
            <person name="Song J."/>
            <person name="Takazaki Y."/>
            <person name="Terasawa K."/>
            <person name="Tsugane M."/>
            <person name="Tsuji K."/>
            <person name="Ueda S."/>
            <person name="Waki K."/>
            <person name="Yamagata H."/>
            <person name="Yamamoto M."/>
            <person name="Yamamoto S."/>
            <person name="Yamane H."/>
            <person name="Yoshiki S."/>
            <person name="Yoshihara R."/>
            <person name="Yukawa K."/>
            <person name="Zhong H."/>
            <person name="Yano M."/>
            <person name="Yuan Q."/>
            <person name="Ouyang S."/>
            <person name="Liu J."/>
            <person name="Jones K.M."/>
            <person name="Gansberger K."/>
            <person name="Moffat K."/>
            <person name="Hill J."/>
            <person name="Bera J."/>
            <person name="Fadrosh D."/>
            <person name="Jin S."/>
            <person name="Johri S."/>
            <person name="Kim M."/>
            <person name="Overton L."/>
            <person name="Reardon M."/>
            <person name="Tsitrin T."/>
            <person name="Vuong H."/>
            <person name="Weaver B."/>
            <person name="Ciecko A."/>
            <person name="Tallon L."/>
            <person name="Jackson J."/>
            <person name="Pai G."/>
            <person name="Aken S.V."/>
            <person name="Utterback T."/>
            <person name="Reidmuller S."/>
            <person name="Feldblyum T."/>
            <person name="Hsiao J."/>
            <person name="Zismann V."/>
            <person name="Iobst S."/>
            <person name="de Vazeille A.R."/>
            <person name="Buell C.R."/>
            <person name="Ying K."/>
            <person name="Li Y."/>
            <person name="Lu T."/>
            <person name="Huang Y."/>
            <person name="Zhao Q."/>
            <person name="Feng Q."/>
            <person name="Zhang L."/>
            <person name="Zhu J."/>
            <person name="Weng Q."/>
            <person name="Mu J."/>
            <person name="Lu Y."/>
            <person name="Fan D."/>
            <person name="Liu Y."/>
            <person name="Guan J."/>
            <person name="Zhang Y."/>
            <person name="Yu S."/>
            <person name="Liu X."/>
            <person name="Zhang Y."/>
            <person name="Hong G."/>
            <person name="Han B."/>
            <person name="Choisne N."/>
            <person name="Demange N."/>
            <person name="Orjeda G."/>
            <person name="Samain S."/>
            <person name="Cattolico L."/>
            <person name="Pelletier E."/>
            <person name="Couloux A."/>
            <person name="Segurens B."/>
            <person name="Wincker P."/>
            <person name="D'Hont A."/>
            <person name="Scarpelli C."/>
            <person name="Weissenbach J."/>
            <person name="Salanoubat M."/>
            <person name="Quetier F."/>
            <person name="Yu Y."/>
            <person name="Kim H.R."/>
            <person name="Rambo T."/>
            <person name="Currie J."/>
            <person name="Collura K."/>
            <person name="Luo M."/>
            <person name="Yang T."/>
            <person name="Ammiraju J.S.S."/>
            <person name="Engler F."/>
            <person name="Soderlund C."/>
            <person name="Wing R.A."/>
            <person name="Palmer L.E."/>
            <person name="de la Bastide M."/>
            <person name="Spiegel L."/>
            <person name="Nascimento L."/>
            <person name="Zutavern T."/>
            <person name="O'Shaughnessy A."/>
            <person name="Dike S."/>
            <person name="Dedhia N."/>
            <person name="Preston R."/>
            <person name="Balija V."/>
            <person name="McCombie W.R."/>
            <person name="Chow T."/>
            <person name="Chen H."/>
            <person name="Chung M."/>
            <person name="Chen C."/>
            <person name="Shaw J."/>
            <person name="Wu H."/>
            <person name="Hsiao K."/>
            <person name="Chao Y."/>
            <person name="Chu M."/>
            <person name="Cheng C."/>
            <person name="Hour A."/>
            <person name="Lee P."/>
            <person name="Lin S."/>
            <person name="Lin Y."/>
            <person name="Liou J."/>
            <person name="Liu S."/>
            <person name="Hsing Y."/>
            <person name="Raghuvanshi S."/>
            <person name="Mohanty A."/>
            <person name="Bharti A.K."/>
            <person name="Gaur A."/>
            <person name="Gupta V."/>
            <person name="Kumar D."/>
            <person name="Ravi V."/>
            <person name="Vij S."/>
            <person name="Kapur A."/>
            <person name="Khurana P."/>
            <person name="Khurana P."/>
            <person name="Khurana J.P."/>
            <person name="Tyagi A.K."/>
            <person name="Gaikwad K."/>
            <person name="Singh A."/>
            <person name="Dalal V."/>
            <person name="Srivastava S."/>
            <person name="Dixit A."/>
            <person name="Pal A.K."/>
            <person name="Ghazi I.A."/>
            <person name="Yadav M."/>
            <person name="Pandit A."/>
            <person name="Bhargava A."/>
            <person name="Sureshbabu K."/>
            <person name="Batra K."/>
            <person name="Sharma T.R."/>
            <person name="Mohapatra T."/>
            <person name="Singh N.K."/>
            <person name="Messing J."/>
            <person name="Nelson A.B."/>
            <person name="Fuks G."/>
            <person name="Kavchok S."/>
            <person name="Keizer G."/>
            <person name="Linton E."/>
            <person name="Llaca V."/>
            <person name="Song R."/>
            <person name="Tanyolac B."/>
            <person name="Young S."/>
            <person name="Ho-Il K."/>
            <person name="Hahn J.H."/>
            <person name="Sangsakoo G."/>
            <person name="Vanavichit A."/>
            <person name="de Mattos Luiz.A.T."/>
            <person name="Zimmer P.D."/>
            <person name="Malone G."/>
            <person name="Dellagostin O."/>
            <person name="de Oliveira A.C."/>
            <person name="Bevan M."/>
            <person name="Bancroft I."/>
            <person name="Minx P."/>
            <person name="Cordum H."/>
            <person name="Wilson R."/>
            <person name="Cheng Z."/>
            <person name="Jin W."/>
            <person name="Jiang J."/>
            <person name="Leong S.A."/>
            <person name="Iwama H."/>
            <person name="Gojobori T."/>
            <person name="Itoh T."/>
            <person name="Niimura Y."/>
            <person name="Fujii Y."/>
            <person name="Habara T."/>
            <person name="Sakai H."/>
            <person name="Sato Y."/>
            <person name="Wilson G."/>
            <person name="Kumar K."/>
            <person name="McCouch S."/>
            <person name="Juretic N."/>
            <person name="Hoen D."/>
            <person name="Wright S."/>
            <person name="Bruskiewich R."/>
            <person name="Bureau T."/>
            <person name="Miyao A."/>
            <person name="Hirochika H."/>
            <person name="Nishikawa T."/>
            <person name="Kadowaki K."/>
            <person name="Sugiura M."/>
            <person name="Burr B."/>
            <person name="Sasaki T."/>
        </authorList>
    </citation>
    <scope>NUCLEOTIDE SEQUENCE [LARGE SCALE GENOMIC DNA]</scope>
    <source>
        <strain evidence="3">cv. Nipponbare</strain>
    </source>
</reference>
<keyword evidence="3" id="KW-1185">Reference proteome</keyword>
<evidence type="ECO:0000313" key="3">
    <source>
        <dbReference type="Proteomes" id="UP000059680"/>
    </source>
</evidence>
<proteinExistence type="evidence at protein level"/>